<reference evidence="2 3" key="1">
    <citation type="journal article" date="2024" name="J Genomics">
        <title>Draft genome sequencing and assembly of Favolaschia claudopus CIRM-BRFM 2984 isolated from oak limbs.</title>
        <authorList>
            <person name="Navarro D."/>
            <person name="Drula E."/>
            <person name="Chaduli D."/>
            <person name="Cazenave R."/>
            <person name="Ahrendt S."/>
            <person name="Wang J."/>
            <person name="Lipzen A."/>
            <person name="Daum C."/>
            <person name="Barry K."/>
            <person name="Grigoriev I.V."/>
            <person name="Favel A."/>
            <person name="Rosso M.N."/>
            <person name="Martin F."/>
        </authorList>
    </citation>
    <scope>NUCLEOTIDE SEQUENCE [LARGE SCALE GENOMIC DNA]</scope>
    <source>
        <strain evidence="2 3">CIRM-BRFM 2984</strain>
    </source>
</reference>
<keyword evidence="3" id="KW-1185">Reference proteome</keyword>
<dbReference type="Proteomes" id="UP001362999">
    <property type="component" value="Unassembled WGS sequence"/>
</dbReference>
<sequence length="153" mass="16983">MADFPSLAAQSPIDVGIALLDAITANDAKSMEVLMDDDFIWRLCPTALGVREKNKRQYLLQSAELSRIFASLEVHLRTPINIVQSEKAVAVQVLCEGELATGAPHHAECVMIFECRDGRVTRMTEFHDSEAIRKALDAGDGAGWKLLDKEWEE</sequence>
<dbReference type="SUPFAM" id="SSF54427">
    <property type="entry name" value="NTF2-like"/>
    <property type="match status" value="1"/>
</dbReference>
<evidence type="ECO:0000259" key="1">
    <source>
        <dbReference type="Pfam" id="PF12680"/>
    </source>
</evidence>
<proteinExistence type="predicted"/>
<comment type="caution">
    <text evidence="2">The sequence shown here is derived from an EMBL/GenBank/DDBJ whole genome shotgun (WGS) entry which is preliminary data.</text>
</comment>
<name>A0AAW0C995_9AGAR</name>
<dbReference type="InterPro" id="IPR032710">
    <property type="entry name" value="NTF2-like_dom_sf"/>
</dbReference>
<dbReference type="InterPro" id="IPR037401">
    <property type="entry name" value="SnoaL-like"/>
</dbReference>
<dbReference type="Pfam" id="PF12680">
    <property type="entry name" value="SnoaL_2"/>
    <property type="match status" value="1"/>
</dbReference>
<dbReference type="EMBL" id="JAWWNJ010000019">
    <property type="protein sequence ID" value="KAK7035874.1"/>
    <property type="molecule type" value="Genomic_DNA"/>
</dbReference>
<evidence type="ECO:0000313" key="2">
    <source>
        <dbReference type="EMBL" id="KAK7035874.1"/>
    </source>
</evidence>
<gene>
    <name evidence="2" type="ORF">R3P38DRAFT_2517348</name>
</gene>
<dbReference type="AlphaFoldDB" id="A0AAW0C995"/>
<feature type="domain" description="SnoaL-like" evidence="1">
    <location>
        <begin position="18"/>
        <end position="123"/>
    </location>
</feature>
<dbReference type="Gene3D" id="3.10.450.50">
    <property type="match status" value="1"/>
</dbReference>
<accession>A0AAW0C995</accession>
<evidence type="ECO:0000313" key="3">
    <source>
        <dbReference type="Proteomes" id="UP001362999"/>
    </source>
</evidence>
<organism evidence="2 3">
    <name type="scientific">Favolaschia claudopus</name>
    <dbReference type="NCBI Taxonomy" id="2862362"/>
    <lineage>
        <taxon>Eukaryota</taxon>
        <taxon>Fungi</taxon>
        <taxon>Dikarya</taxon>
        <taxon>Basidiomycota</taxon>
        <taxon>Agaricomycotina</taxon>
        <taxon>Agaricomycetes</taxon>
        <taxon>Agaricomycetidae</taxon>
        <taxon>Agaricales</taxon>
        <taxon>Marasmiineae</taxon>
        <taxon>Mycenaceae</taxon>
        <taxon>Favolaschia</taxon>
    </lineage>
</organism>
<protein>
    <recommendedName>
        <fullName evidence="1">SnoaL-like domain-containing protein</fullName>
    </recommendedName>
</protein>